<organism evidence="1 2">
    <name type="scientific">Brevundimonas intermedia</name>
    <dbReference type="NCBI Taxonomy" id="74315"/>
    <lineage>
        <taxon>Bacteria</taxon>
        <taxon>Pseudomonadati</taxon>
        <taxon>Pseudomonadota</taxon>
        <taxon>Alphaproteobacteria</taxon>
        <taxon>Caulobacterales</taxon>
        <taxon>Caulobacteraceae</taxon>
        <taxon>Brevundimonas</taxon>
    </lineage>
</organism>
<keyword evidence="2" id="KW-1185">Reference proteome</keyword>
<reference evidence="1" key="1">
    <citation type="journal article" date="2014" name="Int. J. Syst. Evol. Microbiol.">
        <title>Complete genome of a new Firmicutes species belonging to the dominant human colonic microbiota ('Ruminococcus bicirculans') reveals two chromosomes and a selective capacity to utilize plant glucans.</title>
        <authorList>
            <consortium name="NISC Comparative Sequencing Program"/>
            <person name="Wegmann U."/>
            <person name="Louis P."/>
            <person name="Goesmann A."/>
            <person name="Henrissat B."/>
            <person name="Duncan S.H."/>
            <person name="Flint H.J."/>
        </authorList>
    </citation>
    <scope>NUCLEOTIDE SEQUENCE</scope>
    <source>
        <strain evidence="1">VKM B-1499</strain>
    </source>
</reference>
<gene>
    <name evidence="1" type="ORF">GCM10017620_02180</name>
</gene>
<dbReference type="RefSeq" id="WP_271163630.1">
    <property type="nucleotide sequence ID" value="NZ_BSFD01000001.1"/>
</dbReference>
<reference evidence="1" key="2">
    <citation type="submission" date="2023-01" db="EMBL/GenBank/DDBJ databases">
        <authorList>
            <person name="Sun Q."/>
            <person name="Evtushenko L."/>
        </authorList>
    </citation>
    <scope>NUCLEOTIDE SEQUENCE</scope>
    <source>
        <strain evidence="1">VKM B-1499</strain>
    </source>
</reference>
<sequence>MTLTELHATLDRLGPDISAWPATLAEPALDLIAVSDAAKDLFAAATESSLCADAAPAPRWEATTTAP</sequence>
<protein>
    <submittedName>
        <fullName evidence="1">Uncharacterized protein</fullName>
    </submittedName>
</protein>
<proteinExistence type="predicted"/>
<comment type="caution">
    <text evidence="1">The sequence shown here is derived from an EMBL/GenBank/DDBJ whole genome shotgun (WGS) entry which is preliminary data.</text>
</comment>
<evidence type="ECO:0000313" key="2">
    <source>
        <dbReference type="Proteomes" id="UP001143509"/>
    </source>
</evidence>
<dbReference type="Proteomes" id="UP001143509">
    <property type="component" value="Unassembled WGS sequence"/>
</dbReference>
<name>A0ABQ5T3B1_9CAUL</name>
<evidence type="ECO:0000313" key="1">
    <source>
        <dbReference type="EMBL" id="GLK47245.1"/>
    </source>
</evidence>
<dbReference type="EMBL" id="BSFD01000001">
    <property type="protein sequence ID" value="GLK47245.1"/>
    <property type="molecule type" value="Genomic_DNA"/>
</dbReference>
<accession>A0ABQ5T3B1</accession>